<evidence type="ECO:0000313" key="1">
    <source>
        <dbReference type="EMBL" id="KAJ7534917.1"/>
    </source>
</evidence>
<gene>
    <name evidence="1" type="ORF">O6H91_12G009900</name>
</gene>
<protein>
    <submittedName>
        <fullName evidence="1">Uncharacterized protein</fullName>
    </submittedName>
</protein>
<keyword evidence="2" id="KW-1185">Reference proteome</keyword>
<accession>A0ACC2BZX9</accession>
<dbReference type="EMBL" id="CM055103">
    <property type="protein sequence ID" value="KAJ7534917.1"/>
    <property type="molecule type" value="Genomic_DNA"/>
</dbReference>
<organism evidence="1 2">
    <name type="scientific">Diphasiastrum complanatum</name>
    <name type="common">Issler's clubmoss</name>
    <name type="synonym">Lycopodium complanatum</name>
    <dbReference type="NCBI Taxonomy" id="34168"/>
    <lineage>
        <taxon>Eukaryota</taxon>
        <taxon>Viridiplantae</taxon>
        <taxon>Streptophyta</taxon>
        <taxon>Embryophyta</taxon>
        <taxon>Tracheophyta</taxon>
        <taxon>Lycopodiopsida</taxon>
        <taxon>Lycopodiales</taxon>
        <taxon>Lycopodiaceae</taxon>
        <taxon>Lycopodioideae</taxon>
        <taxon>Diphasiastrum</taxon>
    </lineage>
</organism>
<dbReference type="Proteomes" id="UP001162992">
    <property type="component" value="Chromosome 12"/>
</dbReference>
<comment type="caution">
    <text evidence="1">The sequence shown here is derived from an EMBL/GenBank/DDBJ whole genome shotgun (WGS) entry which is preliminary data.</text>
</comment>
<evidence type="ECO:0000313" key="2">
    <source>
        <dbReference type="Proteomes" id="UP001162992"/>
    </source>
</evidence>
<proteinExistence type="predicted"/>
<sequence>MEPANNQQIQDPVASMPQENGDAVVQQEQQALAPEVVQDEVIKEDGLAEDSKLENAAKDSSKPPEGKTSSSGGKLFTDKGKLFIGALSRDTATEKLTNHFKKYGELTDSVIMKDRNTGYPRGFGFVTFADPSVCDTVLRETHVIDGKTVDVKRCIPLENMAALKGPKTKKIFVGGLPILITEDEFKNHFAKFGKVVEHQIMTYHSTGRSRGFGFITFESEQSVEDVISQGTMHEFAGKQVEIKKAEPKKTTEEFMPPFGRGGRFDVGYGGYGDSYGLAGAGAYGNDSYRLGGGYIDGRGAIYGGDRYGKGSLVERSLSGGTGYGAGYGGSGVGLGPYGANSLTGGYDSLLPYESVSGPYGRYIDSKGPYGSYGSGYTGGYSSGADYGLGGFSIGYDVSRHSSSNISYGRYHPYRR</sequence>
<reference evidence="2" key="1">
    <citation type="journal article" date="2024" name="Proc. Natl. Acad. Sci. U.S.A.">
        <title>Extraordinary preservation of gene collinearity over three hundred million years revealed in homosporous lycophytes.</title>
        <authorList>
            <person name="Li C."/>
            <person name="Wickell D."/>
            <person name="Kuo L.Y."/>
            <person name="Chen X."/>
            <person name="Nie B."/>
            <person name="Liao X."/>
            <person name="Peng D."/>
            <person name="Ji J."/>
            <person name="Jenkins J."/>
            <person name="Williams M."/>
            <person name="Shu S."/>
            <person name="Plott C."/>
            <person name="Barry K."/>
            <person name="Rajasekar S."/>
            <person name="Grimwood J."/>
            <person name="Han X."/>
            <person name="Sun S."/>
            <person name="Hou Z."/>
            <person name="He W."/>
            <person name="Dai G."/>
            <person name="Sun C."/>
            <person name="Schmutz J."/>
            <person name="Leebens-Mack J.H."/>
            <person name="Li F.W."/>
            <person name="Wang L."/>
        </authorList>
    </citation>
    <scope>NUCLEOTIDE SEQUENCE [LARGE SCALE GENOMIC DNA]</scope>
    <source>
        <strain evidence="2">cv. PW_Plant_1</strain>
    </source>
</reference>
<name>A0ACC2BZX9_DIPCM</name>